<evidence type="ECO:0000313" key="5">
    <source>
        <dbReference type="Proteomes" id="UP000237631"/>
    </source>
</evidence>
<comment type="similarity">
    <text evidence="1 2">Belongs to the iron/ascorbate-dependent oxidoreductase family.</text>
</comment>
<dbReference type="InterPro" id="IPR044861">
    <property type="entry name" value="IPNS-like_FE2OG_OXY"/>
</dbReference>
<evidence type="ECO:0000259" key="3">
    <source>
        <dbReference type="PROSITE" id="PS51471"/>
    </source>
</evidence>
<keyword evidence="2" id="KW-0408">Iron</keyword>
<dbReference type="PROSITE" id="PS51471">
    <property type="entry name" value="FE2OG_OXY"/>
    <property type="match status" value="1"/>
</dbReference>
<dbReference type="GO" id="GO:0016491">
    <property type="term" value="F:oxidoreductase activity"/>
    <property type="evidence" value="ECO:0007669"/>
    <property type="project" value="UniProtKB-KW"/>
</dbReference>
<dbReference type="Proteomes" id="UP000237631">
    <property type="component" value="Unassembled WGS sequence"/>
</dbReference>
<dbReference type="SUPFAM" id="SSF51197">
    <property type="entry name" value="Clavaminate synthase-like"/>
    <property type="match status" value="1"/>
</dbReference>
<organism evidence="4 5">
    <name type="scientific">Cercospora berteroae</name>
    <dbReference type="NCBI Taxonomy" id="357750"/>
    <lineage>
        <taxon>Eukaryota</taxon>
        <taxon>Fungi</taxon>
        <taxon>Dikarya</taxon>
        <taxon>Ascomycota</taxon>
        <taxon>Pezizomycotina</taxon>
        <taxon>Dothideomycetes</taxon>
        <taxon>Dothideomycetidae</taxon>
        <taxon>Mycosphaerellales</taxon>
        <taxon>Mycosphaerellaceae</taxon>
        <taxon>Cercospora</taxon>
    </lineage>
</organism>
<dbReference type="Gene3D" id="2.60.120.330">
    <property type="entry name" value="B-lactam Antibiotic, Isopenicillin N Synthase, Chain"/>
    <property type="match status" value="1"/>
</dbReference>
<dbReference type="InterPro" id="IPR050231">
    <property type="entry name" value="Iron_ascorbate_oxido_reductase"/>
</dbReference>
<evidence type="ECO:0000313" key="4">
    <source>
        <dbReference type="EMBL" id="PPJ52648.1"/>
    </source>
</evidence>
<dbReference type="InterPro" id="IPR005123">
    <property type="entry name" value="Oxoglu/Fe-dep_dioxygenase_dom"/>
</dbReference>
<keyword evidence="5" id="KW-1185">Reference proteome</keyword>
<dbReference type="Pfam" id="PF03171">
    <property type="entry name" value="2OG-FeII_Oxy"/>
    <property type="match status" value="1"/>
</dbReference>
<dbReference type="PANTHER" id="PTHR47990">
    <property type="entry name" value="2-OXOGLUTARATE (2OG) AND FE(II)-DEPENDENT OXYGENASE SUPERFAMILY PROTEIN-RELATED"/>
    <property type="match status" value="1"/>
</dbReference>
<dbReference type="EMBL" id="PNEN01001677">
    <property type="protein sequence ID" value="PPJ52648.1"/>
    <property type="molecule type" value="Genomic_DNA"/>
</dbReference>
<feature type="domain" description="Fe2OG dioxygenase" evidence="3">
    <location>
        <begin position="159"/>
        <end position="266"/>
    </location>
</feature>
<dbReference type="OrthoDB" id="288590at2759"/>
<keyword evidence="2" id="KW-0479">Metal-binding</keyword>
<dbReference type="STRING" id="357750.A0A2S6BYU7"/>
<accession>A0A2S6BYU7</accession>
<proteinExistence type="inferred from homology"/>
<reference evidence="5" key="1">
    <citation type="journal article" date="2017" name="bioRxiv">
        <title>Conservation of a gene cluster reveals novel cercosporin biosynthetic mechanisms and extends production to the genus Colletotrichum.</title>
        <authorList>
            <person name="de Jonge R."/>
            <person name="Ebert M.K."/>
            <person name="Huitt-Roehl C.R."/>
            <person name="Pal P."/>
            <person name="Suttle J.C."/>
            <person name="Spanner R.E."/>
            <person name="Neubauer J.D."/>
            <person name="Jurick W.M.II."/>
            <person name="Stott K.A."/>
            <person name="Secor G.A."/>
            <person name="Thomma B.P.H.J."/>
            <person name="Van de Peer Y."/>
            <person name="Townsend C.A."/>
            <person name="Bolton M.D."/>
        </authorList>
    </citation>
    <scope>NUCLEOTIDE SEQUENCE [LARGE SCALE GENOMIC DNA]</scope>
    <source>
        <strain evidence="5">CBS538.71</strain>
    </source>
</reference>
<evidence type="ECO:0000256" key="2">
    <source>
        <dbReference type="RuleBase" id="RU003682"/>
    </source>
</evidence>
<evidence type="ECO:0000256" key="1">
    <source>
        <dbReference type="ARBA" id="ARBA00008056"/>
    </source>
</evidence>
<protein>
    <recommendedName>
        <fullName evidence="3">Fe2OG dioxygenase domain-containing protein</fullName>
    </recommendedName>
</protein>
<name>A0A2S6BYU7_9PEZI</name>
<sequence>MPHAESFQPRAQLPSISLRKLSGRDAQERQRLKYICSQTGIFHLELDCDSNFLWLREKLLHFAREYFAQDLEIKLSDRKNEVYGYEPVGTSEGLAAGVSNGYESLKFAFQPTDGPEDHLTGDIIDGVMPVMLEFQQDSYKALMQVLTCLSDPNVANLHSADRASRTNCVILRYPHDAPFESSGHNEHKDMGTLTLLLTEQWGLQIQDPVDSVWKYVPPSRTGAIVNVGDSLSFISRGKYLSALHRVDRINDGTREDKYSFAFFLRPADDAEYQDSEGNIMTAAEWHNIRTERKIAGFGNKETA</sequence>
<comment type="caution">
    <text evidence="4">The sequence shown here is derived from an EMBL/GenBank/DDBJ whole genome shotgun (WGS) entry which is preliminary data.</text>
</comment>
<keyword evidence="2" id="KW-0560">Oxidoreductase</keyword>
<dbReference type="AlphaFoldDB" id="A0A2S6BYU7"/>
<dbReference type="GO" id="GO:0046872">
    <property type="term" value="F:metal ion binding"/>
    <property type="evidence" value="ECO:0007669"/>
    <property type="project" value="UniProtKB-KW"/>
</dbReference>
<dbReference type="InterPro" id="IPR027443">
    <property type="entry name" value="IPNS-like_sf"/>
</dbReference>
<gene>
    <name evidence="4" type="ORF">CBER1_10594</name>
</gene>